<protein>
    <submittedName>
        <fullName evidence="1">Uncharacterized protein</fullName>
    </submittedName>
</protein>
<reference evidence="2" key="1">
    <citation type="journal article" date="2023" name="G3 (Bethesda)">
        <title>Genome assembly and association tests identify interacting loci associated with vigor, precocity, and sex in interspecific pistachio rootstocks.</title>
        <authorList>
            <person name="Palmer W."/>
            <person name="Jacygrad E."/>
            <person name="Sagayaradj S."/>
            <person name="Cavanaugh K."/>
            <person name="Han R."/>
            <person name="Bertier L."/>
            <person name="Beede B."/>
            <person name="Kafkas S."/>
            <person name="Golino D."/>
            <person name="Preece J."/>
            <person name="Michelmore R."/>
        </authorList>
    </citation>
    <scope>NUCLEOTIDE SEQUENCE [LARGE SCALE GENOMIC DNA]</scope>
</reference>
<keyword evidence="2" id="KW-1185">Reference proteome</keyword>
<comment type="caution">
    <text evidence="1">The sequence shown here is derived from an EMBL/GenBank/DDBJ whole genome shotgun (WGS) entry which is preliminary data.</text>
</comment>
<sequence>MSLLVLSLIPFLLLPYSEANGHKFCPATKCNQEGPNIAFPFRLKTQPSFCGLQEFELSCLNNKTLLHLPSSGNYYVEEIDYVFESIKIMNVHETPCSLQSLLLPNLTNSNSSFTSRYDSENYTIVNCTERIGSWSGPTECISDDKYFVYAVYAYESMDSLPSTCRVYQTVNIPYYYYGKLLDYEDPMVTALTTRTVIIDWEAPDELSDSTSSSSCSTSFFKHRTKSPFSFFKNCEFLILQFHAGERK</sequence>
<name>A0ACC1BBB1_9ROSI</name>
<organism evidence="1 2">
    <name type="scientific">Pistacia atlantica</name>
    <dbReference type="NCBI Taxonomy" id="434234"/>
    <lineage>
        <taxon>Eukaryota</taxon>
        <taxon>Viridiplantae</taxon>
        <taxon>Streptophyta</taxon>
        <taxon>Embryophyta</taxon>
        <taxon>Tracheophyta</taxon>
        <taxon>Spermatophyta</taxon>
        <taxon>Magnoliopsida</taxon>
        <taxon>eudicotyledons</taxon>
        <taxon>Gunneridae</taxon>
        <taxon>Pentapetalae</taxon>
        <taxon>rosids</taxon>
        <taxon>malvids</taxon>
        <taxon>Sapindales</taxon>
        <taxon>Anacardiaceae</taxon>
        <taxon>Pistacia</taxon>
    </lineage>
</organism>
<evidence type="ECO:0000313" key="2">
    <source>
        <dbReference type="Proteomes" id="UP001164250"/>
    </source>
</evidence>
<dbReference type="Proteomes" id="UP001164250">
    <property type="component" value="Chromosome 6"/>
</dbReference>
<accession>A0ACC1BBB1</accession>
<gene>
    <name evidence="1" type="ORF">Patl1_15135</name>
</gene>
<evidence type="ECO:0000313" key="1">
    <source>
        <dbReference type="EMBL" id="KAJ0096207.1"/>
    </source>
</evidence>
<proteinExistence type="predicted"/>
<dbReference type="EMBL" id="CM047902">
    <property type="protein sequence ID" value="KAJ0096207.1"/>
    <property type="molecule type" value="Genomic_DNA"/>
</dbReference>